<dbReference type="PROSITE" id="PS51007">
    <property type="entry name" value="CYTC"/>
    <property type="match status" value="1"/>
</dbReference>
<organism evidence="6 7">
    <name type="scientific">Tranquillimonas alkanivorans</name>
    <dbReference type="NCBI Taxonomy" id="441119"/>
    <lineage>
        <taxon>Bacteria</taxon>
        <taxon>Pseudomonadati</taxon>
        <taxon>Pseudomonadota</taxon>
        <taxon>Alphaproteobacteria</taxon>
        <taxon>Rhodobacterales</taxon>
        <taxon>Roseobacteraceae</taxon>
        <taxon>Tranquillimonas</taxon>
    </lineage>
</organism>
<evidence type="ECO:0000313" key="6">
    <source>
        <dbReference type="EMBL" id="SFP89902.1"/>
    </source>
</evidence>
<evidence type="ECO:0000256" key="3">
    <source>
        <dbReference type="ARBA" id="ARBA00023004"/>
    </source>
</evidence>
<evidence type="ECO:0000256" key="2">
    <source>
        <dbReference type="ARBA" id="ARBA00022723"/>
    </source>
</evidence>
<evidence type="ECO:0000256" key="1">
    <source>
        <dbReference type="ARBA" id="ARBA00022617"/>
    </source>
</evidence>
<dbReference type="SUPFAM" id="SSF46626">
    <property type="entry name" value="Cytochrome c"/>
    <property type="match status" value="1"/>
</dbReference>
<keyword evidence="7" id="KW-1185">Reference proteome</keyword>
<gene>
    <name evidence="6" type="ORF">SAMN04488047_11738</name>
</gene>
<dbReference type="EMBL" id="FOXA01000017">
    <property type="protein sequence ID" value="SFP89902.1"/>
    <property type="molecule type" value="Genomic_DNA"/>
</dbReference>
<dbReference type="GO" id="GO:0046872">
    <property type="term" value="F:metal ion binding"/>
    <property type="evidence" value="ECO:0007669"/>
    <property type="project" value="UniProtKB-KW"/>
</dbReference>
<name>A0A1I5U3N5_9RHOB</name>
<proteinExistence type="predicted"/>
<dbReference type="Pfam" id="PF13442">
    <property type="entry name" value="Cytochrome_CBB3"/>
    <property type="match status" value="1"/>
</dbReference>
<accession>A0A1I5U3N5</accession>
<dbReference type="GO" id="GO:0020037">
    <property type="term" value="F:heme binding"/>
    <property type="evidence" value="ECO:0007669"/>
    <property type="project" value="InterPro"/>
</dbReference>
<evidence type="ECO:0000259" key="5">
    <source>
        <dbReference type="PROSITE" id="PS51007"/>
    </source>
</evidence>
<keyword evidence="1 4" id="KW-0349">Heme</keyword>
<evidence type="ECO:0000256" key="4">
    <source>
        <dbReference type="PROSITE-ProRule" id="PRU00433"/>
    </source>
</evidence>
<dbReference type="Proteomes" id="UP000199356">
    <property type="component" value="Unassembled WGS sequence"/>
</dbReference>
<dbReference type="GO" id="GO:0009055">
    <property type="term" value="F:electron transfer activity"/>
    <property type="evidence" value="ECO:0007669"/>
    <property type="project" value="InterPro"/>
</dbReference>
<dbReference type="InterPro" id="IPR036909">
    <property type="entry name" value="Cyt_c-like_dom_sf"/>
</dbReference>
<keyword evidence="3 4" id="KW-0408">Iron</keyword>
<feature type="domain" description="Cytochrome c" evidence="5">
    <location>
        <begin position="40"/>
        <end position="148"/>
    </location>
</feature>
<dbReference type="Gene3D" id="1.10.760.10">
    <property type="entry name" value="Cytochrome c-like domain"/>
    <property type="match status" value="1"/>
</dbReference>
<dbReference type="AlphaFoldDB" id="A0A1I5U3N5"/>
<sequence length="152" mass="15608">MIPTGSTRPAAGARLPVLRNATLAGAAALLAACQPPQPEEQVPSGQALYFTYCADCHGPAGEGDGPLADDLARRPADLTALGASDPFPLAHVMGYVHGYYRAGEPGQVMPTFGEALEGPTVLYDLGDGIPTPTPLPLIELAEYVAGLAPEAE</sequence>
<dbReference type="STRING" id="441119.SAMN04488047_11738"/>
<keyword evidence="2 4" id="KW-0479">Metal-binding</keyword>
<evidence type="ECO:0000313" key="7">
    <source>
        <dbReference type="Proteomes" id="UP000199356"/>
    </source>
</evidence>
<protein>
    <submittedName>
        <fullName evidence="6">Cytochrome C oxidase, cbb3-type, subunit III</fullName>
    </submittedName>
</protein>
<dbReference type="InterPro" id="IPR009056">
    <property type="entry name" value="Cyt_c-like_dom"/>
</dbReference>
<reference evidence="6 7" key="1">
    <citation type="submission" date="2016-10" db="EMBL/GenBank/DDBJ databases">
        <authorList>
            <person name="de Groot N.N."/>
        </authorList>
    </citation>
    <scope>NUCLEOTIDE SEQUENCE [LARGE SCALE GENOMIC DNA]</scope>
    <source>
        <strain evidence="6 7">DSM 19547</strain>
    </source>
</reference>
<dbReference type="RefSeq" id="WP_245759308.1">
    <property type="nucleotide sequence ID" value="NZ_FOXA01000017.1"/>
</dbReference>